<keyword evidence="1" id="KW-0175">Coiled coil</keyword>
<name>A0A3P1C1D7_9BACT</name>
<dbReference type="RefSeq" id="WP_124870772.1">
    <property type="nucleotide sequence ID" value="NZ_RQJO01000007.1"/>
</dbReference>
<comment type="caution">
    <text evidence="3">The sequence shown here is derived from an EMBL/GenBank/DDBJ whole genome shotgun (WGS) entry which is preliminary data.</text>
</comment>
<dbReference type="OrthoDB" id="5422202at2"/>
<evidence type="ECO:0000313" key="3">
    <source>
        <dbReference type="EMBL" id="RRB06883.1"/>
    </source>
</evidence>
<sequence length="742" mass="84439">MASEEQEITERKELNPELSQEKKPETDPTDAVESTEGPTDNVELESQEEPAGVAEPELEPSATAAPEEEEAAGLPSEPVSEVESASEVSDKTEVESTAALAEIPESEPTPAAGTEPEPESPTAVEETVLEPSASTELHADPTDAADLELEEVAPAADYSQLSKSEMVGLLEKTLASLKTDTVSASDYRRSDEVLKELRPLFDQSKAADRAEALQRYIQETGADEGFEFKQDEVIGRFDSLYKQIKDQKNHYFQQLEKAKDNNFNLKTELLRRLRELVEADENNAGDPKASWNGFKHVQDEWKAAGNVSSPHNATLWATYHALVDRYYSNRNIYFELKELDRKKNQTQKTELCEKVEALVQSNEGNPITKAIIDEANGLFEEYKHIGPAPKAEQEVLWQRFKKALDTLYDRRRGQNEEIRKEGAQLYDEKSKLYEELVPFTSFTSNSINDWNEKTREVMVLQDRWNAIRGPMPRDEGKELSKKFWAALKQFFHHKGEFFKQLEGKREQNLKAKTQLCEAVEAILESGEESAETTQKVIELQRQWKTIGQVPEKFKDTIFERFKAACDGFFNKKRSRNQEVEKEFEENLAKKIALCERIETVAVSGNADLSQLNAFKKEWSQIGYVPKKDMQSIQKRYINAVNSFVGANGKISPKEKELLTLQNEAEMVRESGSSRDLYKKEGDIRRKMTTLENDIAVYNNNIEFFGRSKGAEKLRADIDKKIQVAQKQLEDLKHQLKVIREAQ</sequence>
<reference evidence="3 4" key="1">
    <citation type="submission" date="2018-11" db="EMBL/GenBank/DDBJ databases">
        <authorList>
            <person name="Zhou Z."/>
            <person name="Wang G."/>
        </authorList>
    </citation>
    <scope>NUCLEOTIDE SEQUENCE [LARGE SCALE GENOMIC DNA]</scope>
    <source>
        <strain evidence="3 4">KCTC52004</strain>
    </source>
</reference>
<protein>
    <submittedName>
        <fullName evidence="3">DUF349 domain-containing protein</fullName>
    </submittedName>
</protein>
<dbReference type="Proteomes" id="UP000271925">
    <property type="component" value="Unassembled WGS sequence"/>
</dbReference>
<evidence type="ECO:0000313" key="4">
    <source>
        <dbReference type="Proteomes" id="UP000271925"/>
    </source>
</evidence>
<dbReference type="Pfam" id="PF03993">
    <property type="entry name" value="DUF349"/>
    <property type="match status" value="5"/>
</dbReference>
<evidence type="ECO:0000256" key="1">
    <source>
        <dbReference type="SAM" id="Coils"/>
    </source>
</evidence>
<feature type="region of interest" description="Disordered" evidence="2">
    <location>
        <begin position="1"/>
        <end position="137"/>
    </location>
</feature>
<dbReference type="AlphaFoldDB" id="A0A3P1C1D7"/>
<gene>
    <name evidence="3" type="ORF">EHT25_03595</name>
</gene>
<dbReference type="InterPro" id="IPR007139">
    <property type="entry name" value="DUF349"/>
</dbReference>
<accession>A0A3P1C1D7</accession>
<keyword evidence="4" id="KW-1185">Reference proteome</keyword>
<feature type="compositionally biased region" description="Low complexity" evidence="2">
    <location>
        <begin position="106"/>
        <end position="123"/>
    </location>
</feature>
<dbReference type="EMBL" id="RQJO01000007">
    <property type="protein sequence ID" value="RRB06883.1"/>
    <property type="molecule type" value="Genomic_DNA"/>
</dbReference>
<evidence type="ECO:0000256" key="2">
    <source>
        <dbReference type="SAM" id="MobiDB-lite"/>
    </source>
</evidence>
<feature type="compositionally biased region" description="Low complexity" evidence="2">
    <location>
        <begin position="72"/>
        <end position="87"/>
    </location>
</feature>
<organism evidence="3 4">
    <name type="scientific">Larkinella rosea</name>
    <dbReference type="NCBI Taxonomy" id="2025312"/>
    <lineage>
        <taxon>Bacteria</taxon>
        <taxon>Pseudomonadati</taxon>
        <taxon>Bacteroidota</taxon>
        <taxon>Cytophagia</taxon>
        <taxon>Cytophagales</taxon>
        <taxon>Spirosomataceae</taxon>
        <taxon>Larkinella</taxon>
    </lineage>
</organism>
<feature type="coiled-coil region" evidence="1">
    <location>
        <begin position="714"/>
        <end position="741"/>
    </location>
</feature>
<proteinExistence type="predicted"/>
<feature type="compositionally biased region" description="Basic and acidic residues" evidence="2">
    <location>
        <begin position="8"/>
        <end position="26"/>
    </location>
</feature>